<feature type="region of interest" description="Disordered" evidence="1">
    <location>
        <begin position="90"/>
        <end position="113"/>
    </location>
</feature>
<keyword evidence="2" id="KW-1133">Transmembrane helix</keyword>
<feature type="compositionally biased region" description="Polar residues" evidence="1">
    <location>
        <begin position="194"/>
        <end position="212"/>
    </location>
</feature>
<feature type="compositionally biased region" description="Polar residues" evidence="1">
    <location>
        <begin position="92"/>
        <end position="102"/>
    </location>
</feature>
<evidence type="ECO:0000256" key="1">
    <source>
        <dbReference type="SAM" id="MobiDB-lite"/>
    </source>
</evidence>
<feature type="region of interest" description="Disordered" evidence="1">
    <location>
        <begin position="321"/>
        <end position="351"/>
    </location>
</feature>
<reference evidence="3" key="1">
    <citation type="submission" date="2022-08" db="UniProtKB">
        <authorList>
            <consortium name="EnsemblMetazoa"/>
        </authorList>
    </citation>
    <scope>IDENTIFICATION</scope>
    <source>
        <strain evidence="3">05x7-T-G4-1.051#20</strain>
    </source>
</reference>
<feature type="transmembrane region" description="Helical" evidence="2">
    <location>
        <begin position="119"/>
        <end position="140"/>
    </location>
</feature>
<feature type="compositionally biased region" description="Basic and acidic residues" evidence="1">
    <location>
        <begin position="326"/>
        <end position="343"/>
    </location>
</feature>
<dbReference type="AlphaFoldDB" id="A0A8W8MN40"/>
<keyword evidence="2" id="KW-0812">Transmembrane</keyword>
<proteinExistence type="predicted"/>
<dbReference type="Proteomes" id="UP000005408">
    <property type="component" value="Unassembled WGS sequence"/>
</dbReference>
<protein>
    <submittedName>
        <fullName evidence="3">Uncharacterized protein</fullName>
    </submittedName>
</protein>
<dbReference type="EnsemblMetazoa" id="G35144.3">
    <property type="protein sequence ID" value="G35144.3:cds"/>
    <property type="gene ID" value="G35144"/>
</dbReference>
<organism evidence="3 4">
    <name type="scientific">Magallana gigas</name>
    <name type="common">Pacific oyster</name>
    <name type="synonym">Crassostrea gigas</name>
    <dbReference type="NCBI Taxonomy" id="29159"/>
    <lineage>
        <taxon>Eukaryota</taxon>
        <taxon>Metazoa</taxon>
        <taxon>Spiralia</taxon>
        <taxon>Lophotrochozoa</taxon>
        <taxon>Mollusca</taxon>
        <taxon>Bivalvia</taxon>
        <taxon>Autobranchia</taxon>
        <taxon>Pteriomorphia</taxon>
        <taxon>Ostreida</taxon>
        <taxon>Ostreoidea</taxon>
        <taxon>Ostreidae</taxon>
        <taxon>Magallana</taxon>
    </lineage>
</organism>
<sequence length="402" mass="45512">MPRSSFRRCSFPSCCKLVYITAPKDINITSINLGSCATIQDRQLYTVYYNNNQSKQTLYEYRCCSGDIYVYYDCLPHACPKTTLRTTGIRAASSTHSGTPRSSDPPEVHTPSDPKNTSVLFIILVCSALLIILGVAALMYRRYRKLRLSPVKKLPDHYEYSVMQESRITETVDDSISTTTTNYFVLEVTEGQRPPTTSLSSNTAPTPCYSTPRTKKLRTVRDQKVEAEEPPNQHNTDESDEENDFLYFAGQPPVVEDESDVLDDGRSSEAGTVTDDDQDSVQNFEEGSREDDLNQSTDTDDPEVSTHVNNNNDVVIPLQIVDDPDNDVRDQENESDEIPERTPVRKSTRTRTKPELMNSYICNQIQSSKWRDRALFFSQIADKASKLDKETSSKWLKLLSDN</sequence>
<keyword evidence="2" id="KW-0472">Membrane</keyword>
<evidence type="ECO:0000256" key="2">
    <source>
        <dbReference type="SAM" id="Phobius"/>
    </source>
</evidence>
<name>A0A8W8MN40_MAGGI</name>
<keyword evidence="4" id="KW-1185">Reference proteome</keyword>
<evidence type="ECO:0000313" key="3">
    <source>
        <dbReference type="EnsemblMetazoa" id="G35144.3:cds"/>
    </source>
</evidence>
<feature type="region of interest" description="Disordered" evidence="1">
    <location>
        <begin position="190"/>
        <end position="242"/>
    </location>
</feature>
<feature type="region of interest" description="Disordered" evidence="1">
    <location>
        <begin position="255"/>
        <end position="309"/>
    </location>
</feature>
<evidence type="ECO:0000313" key="4">
    <source>
        <dbReference type="Proteomes" id="UP000005408"/>
    </source>
</evidence>
<accession>A0A8W8MN40</accession>